<dbReference type="Gene3D" id="1.25.40.10">
    <property type="entry name" value="Tetratricopeptide repeat domain"/>
    <property type="match status" value="1"/>
</dbReference>
<accession>A0ABN8LFZ1</accession>
<dbReference type="InterPro" id="IPR044244">
    <property type="entry name" value="TTC27/Emw1"/>
</dbReference>
<evidence type="ECO:0008006" key="7">
    <source>
        <dbReference type="Google" id="ProtNLM"/>
    </source>
</evidence>
<proteinExistence type="inferred from homology"/>
<evidence type="ECO:0000256" key="2">
    <source>
        <dbReference type="ARBA" id="ARBA00022803"/>
    </source>
</evidence>
<gene>
    <name evidence="5" type="ORF">PEVE_00043699</name>
</gene>
<keyword evidence="2 4" id="KW-0802">TPR repeat</keyword>
<dbReference type="Pfam" id="PF13181">
    <property type="entry name" value="TPR_8"/>
    <property type="match status" value="1"/>
</dbReference>
<dbReference type="EMBL" id="CALNXI010000009">
    <property type="protein sequence ID" value="CAH3014365.1"/>
    <property type="molecule type" value="Genomic_DNA"/>
</dbReference>
<comment type="caution">
    <text evidence="5">The sequence shown here is derived from an EMBL/GenBank/DDBJ whole genome shotgun (WGS) entry which is preliminary data.</text>
</comment>
<dbReference type="PANTHER" id="PTHR16193:SF0">
    <property type="entry name" value="TETRATRICOPEPTIDE REPEAT PROTEIN 27"/>
    <property type="match status" value="1"/>
</dbReference>
<name>A0ABN8LFZ1_9CNID</name>
<dbReference type="SUPFAM" id="SSF48452">
    <property type="entry name" value="TPR-like"/>
    <property type="match status" value="2"/>
</dbReference>
<dbReference type="InterPro" id="IPR011990">
    <property type="entry name" value="TPR-like_helical_dom_sf"/>
</dbReference>
<protein>
    <recommendedName>
        <fullName evidence="7">Tetratricopeptide repeat protein 27</fullName>
    </recommendedName>
</protein>
<sequence>MAPTEAFHDLEFAMLERNEGKVVSSIEALQKDSIHSDIIEELEATVICLCSRDYVAALQLKTSQQIFNTVCTAADVDQIINEISLLLKCQESTEVQLRHVLILFIGVACLELFIQCNWTGPKPSLDPLLANNGQANQQLLATLSQDGQPITNPLMDGQLFLLVAKVILVEFQENFTECQTACLWTLRCLAVLRQLSTEKNEATKNTIFSLMEKGWFLLKLLELIKYIACSIFYFRYLSSQVHLELAYLYLYYYEFKRAREHFSAAQSNLGLKVELSGALGKRTKFQQKDVSQLCLLVEREKDFKGRFIAPESLEEPDQPQNMPMDVMLNDDTLLEKVKFQDVNFQESNEPVSAFDQAIILGLTVESQKSQACHRLNTEELLAYLEVITSQPKSWCVQMMALLMRSRLEKDSRRKMERSMMQLQALVDSIENPSPKAAERQALFYSVPLPPKWTIQRDLANLLFQMGVVKGALEIFERINSWEDVVSCYQSLGWYAKAENLLREQLKINESALLWCLLGDTLKDASCYEKAWEASGHRSSRAQRSLGFIHLRNKEYAKSIPCFQKSLEINSLQEGVWFSLGCAGLATNDLEICAKAFHRCVSIDSQNAEAWNNLSHVYIKNGQKSRAHLTLQEALKGNYESWHIWENYLVVSVDVGAFNDAINAFHRMMDLRDKYCDTEILGILVKAVSQGLLDCNQKPASVLKPNLLKLMGRLTSQVTNNPDVWKLYSDLYWNGGSQEEKEKALHFLVKAHRTKTQATGWENDVTKFKDVIALTVHLSDVYVEVGQCKDNKTESLQLLSSAKLVLKQLITRAKKHHTDSLTGNIPPELSQSITDLDNSLQRITDLISSAKS</sequence>
<evidence type="ECO:0000256" key="1">
    <source>
        <dbReference type="ARBA" id="ARBA00022737"/>
    </source>
</evidence>
<comment type="similarity">
    <text evidence="3">Belongs to the TTC27 family.</text>
</comment>
<evidence type="ECO:0000256" key="3">
    <source>
        <dbReference type="ARBA" id="ARBA00024020"/>
    </source>
</evidence>
<keyword evidence="1" id="KW-0677">Repeat</keyword>
<evidence type="ECO:0000313" key="5">
    <source>
        <dbReference type="EMBL" id="CAH3014365.1"/>
    </source>
</evidence>
<dbReference type="PROSITE" id="PS50005">
    <property type="entry name" value="TPR"/>
    <property type="match status" value="1"/>
</dbReference>
<dbReference type="Proteomes" id="UP001159427">
    <property type="component" value="Unassembled WGS sequence"/>
</dbReference>
<keyword evidence="6" id="KW-1185">Reference proteome</keyword>
<feature type="repeat" description="TPR" evidence="4">
    <location>
        <begin position="539"/>
        <end position="572"/>
    </location>
</feature>
<evidence type="ECO:0000256" key="4">
    <source>
        <dbReference type="PROSITE-ProRule" id="PRU00339"/>
    </source>
</evidence>
<dbReference type="InterPro" id="IPR019734">
    <property type="entry name" value="TPR_rpt"/>
</dbReference>
<evidence type="ECO:0000313" key="6">
    <source>
        <dbReference type="Proteomes" id="UP001159427"/>
    </source>
</evidence>
<reference evidence="5 6" key="1">
    <citation type="submission" date="2022-05" db="EMBL/GenBank/DDBJ databases">
        <authorList>
            <consortium name="Genoscope - CEA"/>
            <person name="William W."/>
        </authorList>
    </citation>
    <scope>NUCLEOTIDE SEQUENCE [LARGE SCALE GENOMIC DNA]</scope>
</reference>
<dbReference type="SMART" id="SM00028">
    <property type="entry name" value="TPR"/>
    <property type="match status" value="4"/>
</dbReference>
<dbReference type="PANTHER" id="PTHR16193">
    <property type="entry name" value="TETRATRICOPEPTIDE REPEAT PROTEIN 27"/>
    <property type="match status" value="1"/>
</dbReference>
<organism evidence="5 6">
    <name type="scientific">Porites evermanni</name>
    <dbReference type="NCBI Taxonomy" id="104178"/>
    <lineage>
        <taxon>Eukaryota</taxon>
        <taxon>Metazoa</taxon>
        <taxon>Cnidaria</taxon>
        <taxon>Anthozoa</taxon>
        <taxon>Hexacorallia</taxon>
        <taxon>Scleractinia</taxon>
        <taxon>Fungiina</taxon>
        <taxon>Poritidae</taxon>
        <taxon>Porites</taxon>
    </lineage>
</organism>